<dbReference type="EMBL" id="JAPQKH010000003">
    <property type="protein sequence ID" value="KAJ5106982.1"/>
    <property type="molecule type" value="Genomic_DNA"/>
</dbReference>
<protein>
    <submittedName>
        <fullName evidence="1">Uncharacterized protein</fullName>
    </submittedName>
</protein>
<dbReference type="Proteomes" id="UP001149165">
    <property type="component" value="Unassembled WGS sequence"/>
</dbReference>
<evidence type="ECO:0000313" key="1">
    <source>
        <dbReference type="EMBL" id="KAJ5106982.1"/>
    </source>
</evidence>
<accession>A0A9W9KIY8</accession>
<dbReference type="AlphaFoldDB" id="A0A9W9KIY8"/>
<keyword evidence="2" id="KW-1185">Reference proteome</keyword>
<name>A0A9W9KIY8_9EURO</name>
<sequence>MPHSTQSPSLATEDNSRDDFIIVSSPNVAEKARLGWVQVAPTVNALPTTGYNAQNFGGGERCWEAMCLIYPCLRIRTISAEGEGVVFLYGRGHGRDPEPPRVGDDDGLQIMIPLSIEGTVRMNGAEVKLNEYYHILKRCTLEIPPGSRLVVYLVYNIML</sequence>
<gene>
    <name evidence="1" type="ORF">N7456_003657</name>
</gene>
<reference evidence="1" key="2">
    <citation type="journal article" date="2023" name="IMA Fungus">
        <title>Comparative genomic study of the Penicillium genus elucidates a diverse pangenome and 15 lateral gene transfer events.</title>
        <authorList>
            <person name="Petersen C."/>
            <person name="Sorensen T."/>
            <person name="Nielsen M.R."/>
            <person name="Sondergaard T.E."/>
            <person name="Sorensen J.L."/>
            <person name="Fitzpatrick D.A."/>
            <person name="Frisvad J.C."/>
            <person name="Nielsen K.L."/>
        </authorList>
    </citation>
    <scope>NUCLEOTIDE SEQUENCE</scope>
    <source>
        <strain evidence="1">IBT 30069</strain>
    </source>
</reference>
<reference evidence="1" key="1">
    <citation type="submission" date="2022-11" db="EMBL/GenBank/DDBJ databases">
        <authorList>
            <person name="Petersen C."/>
        </authorList>
    </citation>
    <scope>NUCLEOTIDE SEQUENCE</scope>
    <source>
        <strain evidence="1">IBT 30069</strain>
    </source>
</reference>
<proteinExistence type="predicted"/>
<comment type="caution">
    <text evidence="1">The sequence shown here is derived from an EMBL/GenBank/DDBJ whole genome shotgun (WGS) entry which is preliminary data.</text>
</comment>
<evidence type="ECO:0000313" key="2">
    <source>
        <dbReference type="Proteomes" id="UP001149165"/>
    </source>
</evidence>
<organism evidence="1 2">
    <name type="scientific">Penicillium angulare</name>
    <dbReference type="NCBI Taxonomy" id="116970"/>
    <lineage>
        <taxon>Eukaryota</taxon>
        <taxon>Fungi</taxon>
        <taxon>Dikarya</taxon>
        <taxon>Ascomycota</taxon>
        <taxon>Pezizomycotina</taxon>
        <taxon>Eurotiomycetes</taxon>
        <taxon>Eurotiomycetidae</taxon>
        <taxon>Eurotiales</taxon>
        <taxon>Aspergillaceae</taxon>
        <taxon>Penicillium</taxon>
    </lineage>
</organism>